<proteinExistence type="predicted"/>
<evidence type="ECO:0000313" key="1">
    <source>
        <dbReference type="EMBL" id="KKM85554.1"/>
    </source>
</evidence>
<comment type="caution">
    <text evidence="1">The sequence shown here is derived from an EMBL/GenBank/DDBJ whole genome shotgun (WGS) entry which is preliminary data.</text>
</comment>
<dbReference type="EMBL" id="LAZR01007390">
    <property type="protein sequence ID" value="KKM85554.1"/>
    <property type="molecule type" value="Genomic_DNA"/>
</dbReference>
<reference evidence="1" key="1">
    <citation type="journal article" date="2015" name="Nature">
        <title>Complex archaea that bridge the gap between prokaryotes and eukaryotes.</title>
        <authorList>
            <person name="Spang A."/>
            <person name="Saw J.H."/>
            <person name="Jorgensen S.L."/>
            <person name="Zaremba-Niedzwiedzka K."/>
            <person name="Martijn J."/>
            <person name="Lind A.E."/>
            <person name="van Eijk R."/>
            <person name="Schleper C."/>
            <person name="Guy L."/>
            <person name="Ettema T.J."/>
        </authorList>
    </citation>
    <scope>NUCLEOTIDE SEQUENCE</scope>
</reference>
<sequence>MTQEWWAYWISPADAGQPVFSGWMYLSAFDAQHVQQYLRIGMVATEPVGAPPLAHLINAITGQPAESLVFV</sequence>
<accession>A0A0F9KTC2</accession>
<organism evidence="1">
    <name type="scientific">marine sediment metagenome</name>
    <dbReference type="NCBI Taxonomy" id="412755"/>
    <lineage>
        <taxon>unclassified sequences</taxon>
        <taxon>metagenomes</taxon>
        <taxon>ecological metagenomes</taxon>
    </lineage>
</organism>
<protein>
    <submittedName>
        <fullName evidence="1">Uncharacterized protein</fullName>
    </submittedName>
</protein>
<gene>
    <name evidence="1" type="ORF">LCGC14_1287850</name>
</gene>
<dbReference type="AlphaFoldDB" id="A0A0F9KTC2"/>
<name>A0A0F9KTC2_9ZZZZ</name>